<name>S8A2B2_DACHA</name>
<reference evidence="1 2" key="1">
    <citation type="journal article" date="2013" name="PLoS Genet.">
        <title>Genomic mechanisms accounting for the adaptation to parasitism in nematode-trapping fungi.</title>
        <authorList>
            <person name="Meerupati T."/>
            <person name="Andersson K.M."/>
            <person name="Friman E."/>
            <person name="Kumar D."/>
            <person name="Tunlid A."/>
            <person name="Ahren D."/>
        </authorList>
    </citation>
    <scope>NUCLEOTIDE SEQUENCE [LARGE SCALE GENOMIC DNA]</scope>
    <source>
        <strain evidence="1 2">CBS 200.50</strain>
    </source>
</reference>
<gene>
    <name evidence="1" type="ORF">H072_9588</name>
</gene>
<sequence>MATLADPATFQRAKEIIDAAHNEDPTGQELIYADNVEKYLRILVAPRELNGVEVIAGRCQHLRRFLHPRSTYPEGKAGYLRWRRELYTIQADYSSTLLSPLSLPEAELAEIYNAIAKKDLMVKAKVHPTTTLLEDAAVLVFLSEEVDVFKKQHEDYDEEKWVGIVWKTWRKLSQKGREEAAKLLPEMEDGLRKIVERAVAEESSREAGE</sequence>
<dbReference type="OMA" id="YAQKMTK"/>
<dbReference type="OrthoDB" id="417697at2759"/>
<dbReference type="EMBL" id="AQGS01000823">
    <property type="protein sequence ID" value="EPS36834.1"/>
    <property type="molecule type" value="Genomic_DNA"/>
</dbReference>
<reference evidence="2" key="2">
    <citation type="submission" date="2013-04" db="EMBL/GenBank/DDBJ databases">
        <title>Genomic mechanisms accounting for the adaptation to parasitism in nematode-trapping fungi.</title>
        <authorList>
            <person name="Ahren D.G."/>
        </authorList>
    </citation>
    <scope>NUCLEOTIDE SEQUENCE [LARGE SCALE GENOMIC DNA]</scope>
    <source>
        <strain evidence="2">CBS 200.50</strain>
    </source>
</reference>
<dbReference type="Pfam" id="PF13875">
    <property type="entry name" value="DUF4202"/>
    <property type="match status" value="1"/>
</dbReference>
<dbReference type="STRING" id="1284197.S8A2B2"/>
<dbReference type="eggNOG" id="ENOG502S0KS">
    <property type="taxonomic scope" value="Eukaryota"/>
</dbReference>
<dbReference type="PANTHER" id="PTHR41729:SF1">
    <property type="entry name" value="GLUTAMYL-TRNA SYNTHETASE"/>
    <property type="match status" value="1"/>
</dbReference>
<accession>S8A2B2</accession>
<protein>
    <recommendedName>
        <fullName evidence="3">Glutamyl-tRNA synthetase</fullName>
    </recommendedName>
</protein>
<evidence type="ECO:0008006" key="3">
    <source>
        <dbReference type="Google" id="ProtNLM"/>
    </source>
</evidence>
<organism evidence="1 2">
    <name type="scientific">Dactylellina haptotyla (strain CBS 200.50)</name>
    <name type="common">Nematode-trapping fungus</name>
    <name type="synonym">Monacrosporium haptotylum</name>
    <dbReference type="NCBI Taxonomy" id="1284197"/>
    <lineage>
        <taxon>Eukaryota</taxon>
        <taxon>Fungi</taxon>
        <taxon>Dikarya</taxon>
        <taxon>Ascomycota</taxon>
        <taxon>Pezizomycotina</taxon>
        <taxon>Orbiliomycetes</taxon>
        <taxon>Orbiliales</taxon>
        <taxon>Orbiliaceae</taxon>
        <taxon>Dactylellina</taxon>
    </lineage>
</organism>
<dbReference type="AlphaFoldDB" id="S8A2B2"/>
<keyword evidence="2" id="KW-1185">Reference proteome</keyword>
<dbReference type="Proteomes" id="UP000015100">
    <property type="component" value="Unassembled WGS sequence"/>
</dbReference>
<evidence type="ECO:0000313" key="2">
    <source>
        <dbReference type="Proteomes" id="UP000015100"/>
    </source>
</evidence>
<dbReference type="InterPro" id="IPR025255">
    <property type="entry name" value="DUF4202"/>
</dbReference>
<proteinExistence type="predicted"/>
<evidence type="ECO:0000313" key="1">
    <source>
        <dbReference type="EMBL" id="EPS36834.1"/>
    </source>
</evidence>
<dbReference type="PANTHER" id="PTHR41729">
    <property type="entry name" value="GLUTAMYL-TRNA SYNTHETASE"/>
    <property type="match status" value="1"/>
</dbReference>
<comment type="caution">
    <text evidence="1">The sequence shown here is derived from an EMBL/GenBank/DDBJ whole genome shotgun (WGS) entry which is preliminary data.</text>
</comment>
<dbReference type="HOGENOM" id="CLU_085403_0_0_1"/>